<evidence type="ECO:0000259" key="1">
    <source>
        <dbReference type="PROSITE" id="PS50181"/>
    </source>
</evidence>
<gene>
    <name evidence="2" type="ORF">ATNIH1004_003872</name>
</gene>
<dbReference type="PROSITE" id="PS50181">
    <property type="entry name" value="FBOX"/>
    <property type="match status" value="1"/>
</dbReference>
<dbReference type="InterPro" id="IPR001810">
    <property type="entry name" value="F-box_dom"/>
</dbReference>
<dbReference type="RefSeq" id="XP_033427350.1">
    <property type="nucleotide sequence ID" value="XM_033568544.1"/>
</dbReference>
<feature type="domain" description="F-box" evidence="1">
    <location>
        <begin position="305"/>
        <end position="349"/>
    </location>
</feature>
<dbReference type="GeneID" id="54326574"/>
<reference evidence="2 3" key="1">
    <citation type="submission" date="2019-08" db="EMBL/GenBank/DDBJ databases">
        <title>The genome sequence of a newly discovered highly antifungal drug resistant Aspergillus species, Aspergillus tanneri NIH 1004.</title>
        <authorList>
            <person name="Mounaud S."/>
            <person name="Singh I."/>
            <person name="Joardar V."/>
            <person name="Pakala S."/>
            <person name="Pakala S."/>
            <person name="Venepally P."/>
            <person name="Chung J.K."/>
            <person name="Losada L."/>
            <person name="Nierman W.C."/>
        </authorList>
    </citation>
    <scope>NUCLEOTIDE SEQUENCE [LARGE SCALE GENOMIC DNA]</scope>
    <source>
        <strain evidence="2 3">NIH1004</strain>
    </source>
</reference>
<dbReference type="Proteomes" id="UP000324241">
    <property type="component" value="Unassembled WGS sequence"/>
</dbReference>
<dbReference type="VEuPathDB" id="FungiDB:EYZ11_011584"/>
<sequence>MELDNCSQNGCGVLVCHTNDHDVIQDPDYVRREGNGPEPYEYCSDHESLDAVSLREDGGSADEDPDVLLGEPDWAPSIHRDRRQEVVLLLTLGPKGYSIDQVKHLAGPTCPVTNAYSGRTISMEAMRGCRTPDGLDEDWELSGDCFLSGLSDGSVALDMACSQPVCPPRGQLDEVDPYNMNYGTDFDVSVAPFHPWCFDIFCRQSKARFNHVNVSCLMKCCYRGFSGNPAELPGNADVRNGAEQWWYHNPGHEYLAANPLYVPNLDALLLAAVHEEEDHFTPDIGTFDLSSRIQRSGIPFPALPADFLGSLPLELRLHVVDFLGLRDIADLRLASRAFEQLPVSIWYRLIRDEMPWLWEAWDEIECAHVPSIWTTVTANDVQLAVKKRQHYASVLSDEYPEDNIEDYLDFPLSMPMTTPRPLILPTARTNWYQVYTQIKRNWSKLKGLQNCQRIWADVEKVIARIMAHCSLAD</sequence>
<dbReference type="InterPro" id="IPR036047">
    <property type="entry name" value="F-box-like_dom_sf"/>
</dbReference>
<dbReference type="Gene3D" id="1.20.1280.50">
    <property type="match status" value="1"/>
</dbReference>
<dbReference type="AlphaFoldDB" id="A0A5M9MTR7"/>
<name>A0A5M9MTR7_9EURO</name>
<evidence type="ECO:0000313" key="3">
    <source>
        <dbReference type="Proteomes" id="UP000324241"/>
    </source>
</evidence>
<dbReference type="EMBL" id="QUQM01000003">
    <property type="protein sequence ID" value="KAA8647989.1"/>
    <property type="molecule type" value="Genomic_DNA"/>
</dbReference>
<proteinExistence type="predicted"/>
<organism evidence="2 3">
    <name type="scientific">Aspergillus tanneri</name>
    <dbReference type="NCBI Taxonomy" id="1220188"/>
    <lineage>
        <taxon>Eukaryota</taxon>
        <taxon>Fungi</taxon>
        <taxon>Dikarya</taxon>
        <taxon>Ascomycota</taxon>
        <taxon>Pezizomycotina</taxon>
        <taxon>Eurotiomycetes</taxon>
        <taxon>Eurotiomycetidae</taxon>
        <taxon>Eurotiales</taxon>
        <taxon>Aspergillaceae</taxon>
        <taxon>Aspergillus</taxon>
        <taxon>Aspergillus subgen. Circumdati</taxon>
    </lineage>
</organism>
<protein>
    <recommendedName>
        <fullName evidence="1">F-box domain-containing protein</fullName>
    </recommendedName>
</protein>
<dbReference type="SUPFAM" id="SSF81383">
    <property type="entry name" value="F-box domain"/>
    <property type="match status" value="1"/>
</dbReference>
<comment type="caution">
    <text evidence="2">The sequence shown here is derived from an EMBL/GenBank/DDBJ whole genome shotgun (WGS) entry which is preliminary data.</text>
</comment>
<evidence type="ECO:0000313" key="2">
    <source>
        <dbReference type="EMBL" id="KAA8647989.1"/>
    </source>
</evidence>
<dbReference type="OrthoDB" id="6612291at2759"/>
<accession>A0A5M9MTR7</accession>